<evidence type="ECO:0000313" key="5">
    <source>
        <dbReference type="RefSeq" id="XP_015598598.1"/>
    </source>
</evidence>
<dbReference type="GeneID" id="107269359"/>
<keyword evidence="2" id="KW-0732">Signal</keyword>
<dbReference type="Proteomes" id="UP000694920">
    <property type="component" value="Unplaced"/>
</dbReference>
<feature type="signal peptide" evidence="2">
    <location>
        <begin position="1"/>
        <end position="22"/>
    </location>
</feature>
<sequence length="315" mass="34022">MARILFTVRALALFSTIHIAMAAVSPPVTTFFPTIEGNLTKITWAHAVNNSTELNNALAKADIMMLEADIVLGTLNDDSSTEQIPIMGHPPANKSDLSLEQFINTVAANGKKGVKLDFKTTEVFNQSLSILAKLHKNMTFPVWLNADILPGPVNATANPVDARSFLTGAHKTFPESTLSIGWTTRYGSADNITEGTYTSGMVQRMVDIVSSSNITQSITYPVRAAIVVNSISEMQDLLNRTSANNPTLTIWTGKGDDIDTDKLSTFIKTVGVSKVYIDLPEHIIEKLDISGAMSLRLGAMTITALVLNLAIAMVL</sequence>
<dbReference type="AlphaFoldDB" id="A0AAJ7BZY5"/>
<dbReference type="InterPro" id="IPR019356">
    <property type="entry name" value="Menorin_dom"/>
</dbReference>
<dbReference type="PANTHER" id="PTHR21184:SF6">
    <property type="entry name" value="CONSERVED PLASMA MEMBRANE PROTEIN"/>
    <property type="match status" value="1"/>
</dbReference>
<organism evidence="4 5">
    <name type="scientific">Cephus cinctus</name>
    <name type="common">Wheat stem sawfly</name>
    <dbReference type="NCBI Taxonomy" id="211228"/>
    <lineage>
        <taxon>Eukaryota</taxon>
        <taxon>Metazoa</taxon>
        <taxon>Ecdysozoa</taxon>
        <taxon>Arthropoda</taxon>
        <taxon>Hexapoda</taxon>
        <taxon>Insecta</taxon>
        <taxon>Pterygota</taxon>
        <taxon>Neoptera</taxon>
        <taxon>Endopterygota</taxon>
        <taxon>Hymenoptera</taxon>
        <taxon>Cephoidea</taxon>
        <taxon>Cephidae</taxon>
        <taxon>Cephus</taxon>
    </lineage>
</organism>
<dbReference type="RefSeq" id="XP_015598598.1">
    <property type="nucleotide sequence ID" value="XM_015743112.2"/>
</dbReference>
<feature type="chain" id="PRO_5042573140" evidence="2">
    <location>
        <begin position="23"/>
        <end position="315"/>
    </location>
</feature>
<evidence type="ECO:0000256" key="1">
    <source>
        <dbReference type="ARBA" id="ARBA00044953"/>
    </source>
</evidence>
<dbReference type="PANTHER" id="PTHR21184">
    <property type="entry name" value="MENORIN (DENDRITIC BRANCHING PROTEIN)"/>
    <property type="match status" value="1"/>
</dbReference>
<protein>
    <submittedName>
        <fullName evidence="5">Protein FAM151B isoform X1</fullName>
    </submittedName>
</protein>
<comment type="similarity">
    <text evidence="1">Belongs to the menorin family.</text>
</comment>
<dbReference type="KEGG" id="ccin:107269359"/>
<proteinExistence type="inferred from homology"/>
<name>A0AAJ7BZY5_CEPCN</name>
<keyword evidence="4" id="KW-1185">Reference proteome</keyword>
<reference evidence="5" key="1">
    <citation type="submission" date="2025-08" db="UniProtKB">
        <authorList>
            <consortium name="RefSeq"/>
        </authorList>
    </citation>
    <scope>IDENTIFICATION</scope>
</reference>
<gene>
    <name evidence="5" type="primary">LOC107269359</name>
</gene>
<evidence type="ECO:0000313" key="4">
    <source>
        <dbReference type="Proteomes" id="UP000694920"/>
    </source>
</evidence>
<evidence type="ECO:0000259" key="3">
    <source>
        <dbReference type="Pfam" id="PF10223"/>
    </source>
</evidence>
<dbReference type="GO" id="GO:0005615">
    <property type="term" value="C:extracellular space"/>
    <property type="evidence" value="ECO:0007669"/>
    <property type="project" value="TreeGrafter"/>
</dbReference>
<evidence type="ECO:0000256" key="2">
    <source>
        <dbReference type="SAM" id="SignalP"/>
    </source>
</evidence>
<accession>A0AAJ7BZY5</accession>
<feature type="domain" description="Menorin-like" evidence="3">
    <location>
        <begin position="38"/>
        <end position="282"/>
    </location>
</feature>
<dbReference type="Pfam" id="PF10223">
    <property type="entry name" value="Menorin_N"/>
    <property type="match status" value="1"/>
</dbReference>